<comment type="caution">
    <text evidence="11">The sequence shown here is derived from an EMBL/GenBank/DDBJ whole genome shotgun (WGS) entry which is preliminary data.</text>
</comment>
<evidence type="ECO:0000256" key="2">
    <source>
        <dbReference type="ARBA" id="ARBA00022475"/>
    </source>
</evidence>
<reference evidence="11 12" key="1">
    <citation type="submission" date="2022-03" db="EMBL/GenBank/DDBJ databases">
        <title>Genomic Encyclopedia of Type Strains, Phase III (KMG-III): the genomes of soil and plant-associated and newly described type strains.</title>
        <authorList>
            <person name="Whitman W."/>
        </authorList>
    </citation>
    <scope>NUCLEOTIDE SEQUENCE [LARGE SCALE GENOMIC DNA]</scope>
    <source>
        <strain evidence="11 12">BSker1</strain>
    </source>
</reference>
<keyword evidence="6" id="KW-0813">Transport</keyword>
<comment type="similarity">
    <text evidence="6">Belongs to the exbB/tolQ family.</text>
</comment>
<feature type="compositionally biased region" description="Basic and acidic residues" evidence="7">
    <location>
        <begin position="55"/>
        <end position="88"/>
    </location>
</feature>
<feature type="signal peptide" evidence="9">
    <location>
        <begin position="1"/>
        <end position="26"/>
    </location>
</feature>
<dbReference type="InterPro" id="IPR050790">
    <property type="entry name" value="ExbB/TolQ_transport"/>
</dbReference>
<keyword evidence="6" id="KW-0653">Protein transport</keyword>
<feature type="domain" description="MotA/TolQ/ExbB proton channel" evidence="10">
    <location>
        <begin position="324"/>
        <end position="439"/>
    </location>
</feature>
<evidence type="ECO:0000313" key="12">
    <source>
        <dbReference type="Proteomes" id="UP001523550"/>
    </source>
</evidence>
<dbReference type="PIRSF" id="PIRSF037714">
    <property type="entry name" value="TolR"/>
    <property type="match status" value="1"/>
</dbReference>
<dbReference type="Pfam" id="PF01618">
    <property type="entry name" value="MotA_ExbB"/>
    <property type="match status" value="1"/>
</dbReference>
<evidence type="ECO:0000256" key="3">
    <source>
        <dbReference type="ARBA" id="ARBA00022692"/>
    </source>
</evidence>
<evidence type="ECO:0000256" key="7">
    <source>
        <dbReference type="SAM" id="MobiDB-lite"/>
    </source>
</evidence>
<proteinExistence type="inferred from homology"/>
<keyword evidence="2" id="KW-1003">Cell membrane</keyword>
<accession>A0ABT1G4B8</accession>
<dbReference type="InterPro" id="IPR002898">
    <property type="entry name" value="MotA_ExbB_proton_chnl"/>
</dbReference>
<evidence type="ECO:0000256" key="6">
    <source>
        <dbReference type="RuleBase" id="RU004057"/>
    </source>
</evidence>
<keyword evidence="5 8" id="KW-0472">Membrane</keyword>
<evidence type="ECO:0000313" key="11">
    <source>
        <dbReference type="EMBL" id="MCP1726139.1"/>
    </source>
</evidence>
<dbReference type="PANTHER" id="PTHR30625">
    <property type="entry name" value="PROTEIN TOLQ"/>
    <property type="match status" value="1"/>
</dbReference>
<dbReference type="InterPro" id="IPR017270">
    <property type="entry name" value="MotA/TolQ/ExbB-rel"/>
</dbReference>
<keyword evidence="9" id="KW-0732">Signal</keyword>
<evidence type="ECO:0000256" key="4">
    <source>
        <dbReference type="ARBA" id="ARBA00022989"/>
    </source>
</evidence>
<dbReference type="Proteomes" id="UP001523550">
    <property type="component" value="Unassembled WGS sequence"/>
</dbReference>
<evidence type="ECO:0000256" key="1">
    <source>
        <dbReference type="ARBA" id="ARBA00004651"/>
    </source>
</evidence>
<comment type="subcellular location">
    <subcellularLocation>
        <location evidence="1">Cell membrane</location>
        <topology evidence="1">Multi-pass membrane protein</topology>
    </subcellularLocation>
    <subcellularLocation>
        <location evidence="6">Membrane</location>
        <topology evidence="6">Multi-pass membrane protein</topology>
    </subcellularLocation>
</comment>
<feature type="transmembrane region" description="Helical" evidence="8">
    <location>
        <begin position="277"/>
        <end position="299"/>
    </location>
</feature>
<gene>
    <name evidence="11" type="ORF">J2T60_000104</name>
</gene>
<organism evidence="11 12">
    <name type="scientific">Natronospira proteinivora</name>
    <dbReference type="NCBI Taxonomy" id="1807133"/>
    <lineage>
        <taxon>Bacteria</taxon>
        <taxon>Pseudomonadati</taxon>
        <taxon>Pseudomonadota</taxon>
        <taxon>Gammaproteobacteria</taxon>
        <taxon>Natronospirales</taxon>
        <taxon>Natronospiraceae</taxon>
        <taxon>Natronospira</taxon>
    </lineage>
</organism>
<feature type="transmembrane region" description="Helical" evidence="8">
    <location>
        <begin position="360"/>
        <end position="382"/>
    </location>
</feature>
<feature type="transmembrane region" description="Helical" evidence="8">
    <location>
        <begin position="402"/>
        <end position="427"/>
    </location>
</feature>
<feature type="chain" id="PRO_5046074184" evidence="9">
    <location>
        <begin position="27"/>
        <end position="454"/>
    </location>
</feature>
<protein>
    <submittedName>
        <fullName evidence="11">Biopolymer transport protein ExbB</fullName>
    </submittedName>
</protein>
<evidence type="ECO:0000259" key="10">
    <source>
        <dbReference type="Pfam" id="PF01618"/>
    </source>
</evidence>
<evidence type="ECO:0000256" key="8">
    <source>
        <dbReference type="SAM" id="Phobius"/>
    </source>
</evidence>
<keyword evidence="3 8" id="KW-0812">Transmembrane</keyword>
<dbReference type="EMBL" id="JALJYF010000001">
    <property type="protein sequence ID" value="MCP1726139.1"/>
    <property type="molecule type" value="Genomic_DNA"/>
</dbReference>
<evidence type="ECO:0000256" key="9">
    <source>
        <dbReference type="SAM" id="SignalP"/>
    </source>
</evidence>
<dbReference type="PANTHER" id="PTHR30625:SF11">
    <property type="entry name" value="MOTA_TOLQ_EXBB PROTON CHANNEL DOMAIN-CONTAINING PROTEIN"/>
    <property type="match status" value="1"/>
</dbReference>
<feature type="region of interest" description="Disordered" evidence="7">
    <location>
        <begin position="55"/>
        <end position="94"/>
    </location>
</feature>
<name>A0ABT1G4B8_9GAMM</name>
<evidence type="ECO:0000256" key="5">
    <source>
        <dbReference type="ARBA" id="ARBA00023136"/>
    </source>
</evidence>
<keyword evidence="12" id="KW-1185">Reference proteome</keyword>
<sequence>MKLMSNSLIVLGLSLGMMAFTAPVMAQDEASTLDELLQQVREARTEADRRYREREQRFIEQRDQQEDRLQEARDRHAEEEERQERLSEAFEDNEQELSELNDRLQVRMGNLGELFGVVRQVSGDAQGIVRNSIVSAQFPDRGDTVARLSEARALPSIDQLEQLWFLFQEEMTESGKVVRYPTSIVRADGTREDVDVVRVGVFNTIYDDLFLRYLPETGQLVELGRQPAGRYRNMASGLYNAEEGTINSMAVDPSRGSLLALLIQTPSLGERIQDGGVPGYIILALGLIGVLLVIERLIFLTLAGQRIKAQIGAGKPNPNNALGRVMGAYAENKDDDVETLELKIDEAILKETPALEARLGAIKIIAAVAPLLGLLGTVIGMIRTFQMITLFGAGDPQLMADGISQALMTTAMGLSVAIPLVLLHAVVAAQSKRLVQILEEQSTGIIATHADKLK</sequence>
<keyword evidence="4 8" id="KW-1133">Transmembrane helix</keyword>
<dbReference type="RefSeq" id="WP_253443913.1">
    <property type="nucleotide sequence ID" value="NZ_JALJYF010000001.1"/>
</dbReference>